<dbReference type="AlphaFoldDB" id="A0AAW8TCM4"/>
<name>A0AAW8TCM4_9ENTE</name>
<gene>
    <name evidence="2" type="ORF">P7D69_21365</name>
</gene>
<feature type="region of interest" description="Disordered" evidence="1">
    <location>
        <begin position="1"/>
        <end position="22"/>
    </location>
</feature>
<dbReference type="EMBL" id="JARPXL010000060">
    <property type="protein sequence ID" value="MDT2546880.1"/>
    <property type="molecule type" value="Genomic_DNA"/>
</dbReference>
<reference evidence="2" key="1">
    <citation type="submission" date="2023-03" db="EMBL/GenBank/DDBJ databases">
        <authorList>
            <person name="Shen W."/>
            <person name="Cai J."/>
        </authorList>
    </citation>
    <scope>NUCLEOTIDE SEQUENCE</scope>
    <source>
        <strain evidence="2">Y15</strain>
    </source>
</reference>
<feature type="region of interest" description="Disordered" evidence="1">
    <location>
        <begin position="139"/>
        <end position="159"/>
    </location>
</feature>
<accession>A0AAW8TCM4</accession>
<dbReference type="Proteomes" id="UP001254770">
    <property type="component" value="Unassembled WGS sequence"/>
</dbReference>
<sequence length="159" mass="18613">MKKKMRSLLKDPEELQAHNMPDIDQILNDEAEEDNQEKFFESQKSTNHVSKTVEVVKGKPGRKIKYEDKRYKSTESLKISPNVKLKMEILKSINFDGKPFTEVINTLCDQYVDRDLRAEEREYFKEKYVKEMKDLAAEMKIPPSKQEKINHGNGSVAKF</sequence>
<proteinExistence type="predicted"/>
<comment type="caution">
    <text evidence="2">The sequence shown here is derived from an EMBL/GenBank/DDBJ whole genome shotgun (WGS) entry which is preliminary data.</text>
</comment>
<evidence type="ECO:0000256" key="1">
    <source>
        <dbReference type="SAM" id="MobiDB-lite"/>
    </source>
</evidence>
<organism evidence="2 3">
    <name type="scientific">Enterococcus raffinosus</name>
    <dbReference type="NCBI Taxonomy" id="71452"/>
    <lineage>
        <taxon>Bacteria</taxon>
        <taxon>Bacillati</taxon>
        <taxon>Bacillota</taxon>
        <taxon>Bacilli</taxon>
        <taxon>Lactobacillales</taxon>
        <taxon>Enterococcaceae</taxon>
        <taxon>Enterococcus</taxon>
    </lineage>
</organism>
<dbReference type="RefSeq" id="WP_311816943.1">
    <property type="nucleotide sequence ID" value="NZ_JARPXG010000034.1"/>
</dbReference>
<evidence type="ECO:0000313" key="3">
    <source>
        <dbReference type="Proteomes" id="UP001254770"/>
    </source>
</evidence>
<evidence type="ECO:0000313" key="2">
    <source>
        <dbReference type="EMBL" id="MDT2546880.1"/>
    </source>
</evidence>
<protein>
    <submittedName>
        <fullName evidence="2">Uncharacterized protein</fullName>
    </submittedName>
</protein>